<evidence type="ECO:0000256" key="1">
    <source>
        <dbReference type="ARBA" id="ARBA00004871"/>
    </source>
</evidence>
<dbReference type="GO" id="GO:0019632">
    <property type="term" value="P:shikimate metabolic process"/>
    <property type="evidence" value="ECO:0007669"/>
    <property type="project" value="TreeGrafter"/>
</dbReference>
<dbReference type="GO" id="GO:0050661">
    <property type="term" value="F:NADP binding"/>
    <property type="evidence" value="ECO:0007669"/>
    <property type="project" value="TreeGrafter"/>
</dbReference>
<dbReference type="PANTHER" id="PTHR21089:SF1">
    <property type="entry name" value="BIFUNCTIONAL 3-DEHYDROQUINATE DEHYDRATASE_SHIKIMATE DEHYDROGENASE, CHLOROPLASTIC"/>
    <property type="match status" value="1"/>
</dbReference>
<evidence type="ECO:0000313" key="5">
    <source>
        <dbReference type="Proteomes" id="UP000292408"/>
    </source>
</evidence>
<dbReference type="Gene3D" id="3.40.50.720">
    <property type="entry name" value="NAD(P)-binding Rossmann-like Domain"/>
    <property type="match status" value="1"/>
</dbReference>
<feature type="domain" description="Shikimate dehydrogenase substrate binding N-terminal" evidence="3">
    <location>
        <begin position="14"/>
        <end position="95"/>
    </location>
</feature>
<comment type="pathway">
    <text evidence="1">Metabolic intermediate biosynthesis; chorismate biosynthesis; chorismate from D-erythrose 4-phosphate and phosphoenolpyruvate: step 4/7.</text>
</comment>
<dbReference type="EMBL" id="SGXT01000011">
    <property type="protein sequence ID" value="RZT64199.1"/>
    <property type="molecule type" value="Genomic_DNA"/>
</dbReference>
<dbReference type="NCBIfam" id="NF001311">
    <property type="entry name" value="PRK00258.1-3"/>
    <property type="match status" value="1"/>
</dbReference>
<sequence>MRTRSSVPDRRLAVIGSPIAHSLSPALHRAAYRALGLDWGYDRHEVRAGGLTAFVDGLDRQWRGLSVTMPLKEETAELADGADRTVELTGAANTLLLDGGRRIARNTDVAGVERALTDAGATDVEHAVVVGAGATARSVLVALDHLGLRGVTALVRDPARAVAFTRLADELGLELDLVDVAELRHLVEGTDVVAWTLPNGVPLPTPLTLTDAPEAVALDVTYSPWPGPLAAPWLAAGGRVASGRDMLLHQAVRQARFFVSGQTESPLPDEELVEAAMRAALPEAS</sequence>
<dbReference type="GO" id="GO:0004764">
    <property type="term" value="F:shikimate 3-dehydrogenase (NADP+) activity"/>
    <property type="evidence" value="ECO:0007669"/>
    <property type="project" value="InterPro"/>
</dbReference>
<dbReference type="GO" id="GO:0005829">
    <property type="term" value="C:cytosol"/>
    <property type="evidence" value="ECO:0007669"/>
    <property type="project" value="TreeGrafter"/>
</dbReference>
<accession>A0A4V6MCD6</accession>
<evidence type="ECO:0000259" key="3">
    <source>
        <dbReference type="Pfam" id="PF08501"/>
    </source>
</evidence>
<protein>
    <submittedName>
        <fullName evidence="4">Shikimate dehydrogenase</fullName>
    </submittedName>
</protein>
<dbReference type="OrthoDB" id="9776868at2"/>
<dbReference type="SUPFAM" id="SSF53223">
    <property type="entry name" value="Aminoacid dehydrogenase-like, N-terminal domain"/>
    <property type="match status" value="1"/>
</dbReference>
<keyword evidence="2" id="KW-0028">Amino-acid biosynthesis</keyword>
<dbReference type="InterPro" id="IPR046346">
    <property type="entry name" value="Aminoacid_DH-like_N_sf"/>
</dbReference>
<dbReference type="SUPFAM" id="SSF51735">
    <property type="entry name" value="NAD(P)-binding Rossmann-fold domains"/>
    <property type="match status" value="1"/>
</dbReference>
<dbReference type="InterPro" id="IPR013708">
    <property type="entry name" value="Shikimate_DH-bd_N"/>
</dbReference>
<dbReference type="AlphaFoldDB" id="A0A4V6MCD6"/>
<name>A0A4V6MCD6_9MICO</name>
<organism evidence="4 5">
    <name type="scientific">Microcella alkaliphila</name>
    <dbReference type="NCBI Taxonomy" id="279828"/>
    <lineage>
        <taxon>Bacteria</taxon>
        <taxon>Bacillati</taxon>
        <taxon>Actinomycetota</taxon>
        <taxon>Actinomycetes</taxon>
        <taxon>Micrococcales</taxon>
        <taxon>Microbacteriaceae</taxon>
        <taxon>Microcella</taxon>
    </lineage>
</organism>
<dbReference type="Pfam" id="PF08501">
    <property type="entry name" value="Shikimate_dh_N"/>
    <property type="match status" value="1"/>
</dbReference>
<dbReference type="Gene3D" id="3.40.50.10860">
    <property type="entry name" value="Leucine Dehydrogenase, chain A, domain 1"/>
    <property type="match status" value="1"/>
</dbReference>
<keyword evidence="2" id="KW-0057">Aromatic amino acid biosynthesis</keyword>
<dbReference type="GO" id="GO:0009423">
    <property type="term" value="P:chorismate biosynthetic process"/>
    <property type="evidence" value="ECO:0007669"/>
    <property type="project" value="TreeGrafter"/>
</dbReference>
<dbReference type="InterPro" id="IPR036291">
    <property type="entry name" value="NAD(P)-bd_dom_sf"/>
</dbReference>
<evidence type="ECO:0000256" key="2">
    <source>
        <dbReference type="ARBA" id="ARBA00023141"/>
    </source>
</evidence>
<dbReference type="PANTHER" id="PTHR21089">
    <property type="entry name" value="SHIKIMATE DEHYDROGENASE"/>
    <property type="match status" value="1"/>
</dbReference>
<evidence type="ECO:0000313" key="4">
    <source>
        <dbReference type="EMBL" id="RZT64199.1"/>
    </source>
</evidence>
<dbReference type="InterPro" id="IPR022893">
    <property type="entry name" value="Shikimate_DH_fam"/>
</dbReference>
<proteinExistence type="predicted"/>
<dbReference type="Proteomes" id="UP000292408">
    <property type="component" value="Unassembled WGS sequence"/>
</dbReference>
<keyword evidence="5" id="KW-1185">Reference proteome</keyword>
<comment type="caution">
    <text evidence="4">The sequence shown here is derived from an EMBL/GenBank/DDBJ whole genome shotgun (WGS) entry which is preliminary data.</text>
</comment>
<dbReference type="GO" id="GO:0009073">
    <property type="term" value="P:aromatic amino acid family biosynthetic process"/>
    <property type="evidence" value="ECO:0007669"/>
    <property type="project" value="UniProtKB-KW"/>
</dbReference>
<gene>
    <name evidence="4" type="ORF">EV140_0437</name>
</gene>
<reference evidence="4 5" key="1">
    <citation type="journal article" date="2015" name="Stand. Genomic Sci.">
        <title>Genomic Encyclopedia of Bacterial and Archaeal Type Strains, Phase III: the genomes of soil and plant-associated and newly described type strains.</title>
        <authorList>
            <person name="Whitman W.B."/>
            <person name="Woyke T."/>
            <person name="Klenk H.P."/>
            <person name="Zhou Y."/>
            <person name="Lilburn T.G."/>
            <person name="Beck B.J."/>
            <person name="De Vos P."/>
            <person name="Vandamme P."/>
            <person name="Eisen J.A."/>
            <person name="Garrity G."/>
            <person name="Hugenholtz P."/>
            <person name="Kyrpides N.C."/>
        </authorList>
    </citation>
    <scope>NUCLEOTIDE SEQUENCE [LARGE SCALE GENOMIC DNA]</scope>
    <source>
        <strain evidence="4 5">AC4r</strain>
    </source>
</reference>